<dbReference type="PANTHER" id="PTHR43248:SF29">
    <property type="entry name" value="TRIPEPTIDYL AMINOPEPTIDASE"/>
    <property type="match status" value="1"/>
</dbReference>
<comment type="caution">
    <text evidence="6">The sequence shown here is derived from an EMBL/GenBank/DDBJ whole genome shotgun (WGS) entry which is preliminary data.</text>
</comment>
<dbReference type="RefSeq" id="WP_345718488.1">
    <property type="nucleotide sequence ID" value="NZ_BAABFP010000008.1"/>
</dbReference>
<gene>
    <name evidence="6" type="ORF">ACFQDO_07775</name>
</gene>
<evidence type="ECO:0000256" key="4">
    <source>
        <dbReference type="SAM" id="SignalP"/>
    </source>
</evidence>
<evidence type="ECO:0000313" key="7">
    <source>
        <dbReference type="Proteomes" id="UP001596189"/>
    </source>
</evidence>
<name>A0ABW1JCN6_9ACTN</name>
<accession>A0ABW1JCN6</accession>
<evidence type="ECO:0000259" key="5">
    <source>
        <dbReference type="Pfam" id="PF08386"/>
    </source>
</evidence>
<evidence type="ECO:0000256" key="3">
    <source>
        <dbReference type="ARBA" id="ARBA00022801"/>
    </source>
</evidence>
<comment type="similarity">
    <text evidence="1">Belongs to the peptidase S33 family.</text>
</comment>
<sequence length="511" mass="53395">MRARPAVLAAATAALLLLVGCSGGDEAPEPAASGPNAPSVSAPAVPDALSTYYDQKLSWTDCGDGYQCSKLTVPVDYADPSGATIPLSVIKLPAGKPKQRLGSLVVNPGGPGASGVDYARRASTSISAATRRAYDVVGFDPRGVATSDPLECLTDAQTDTFIGQDPTPDTPAEVSRMTAIGKGMGLGCQRADPALVGHVDTVSAARDMDVLRAALGDKRLFYLGKSYGTYLGATYADLFPTNIGRMVLDGAIDPRLSAREIDLGQAKGFEQATRAFVADCVDRSGCPLGSDVGRGMQRIQGLLASLDAKPLPSGDPSRPLTEGWGSYGIALGMYDKGFWPSLREALDQAFSRDGRGLMQLADMYADRQPDGTYAGNGTPALYAVNCLDRPVGDGAADVKAELPTFQRAAPTWGGLLAWGELPCTSWPLPATGKPHAVTAPGSPPIVVVGTTRDPATPYPWAQGLAEQLSDGHLITYRGDGHTAYMRGSRCVDKAVDAYLLRGTKPKDGLTC</sequence>
<dbReference type="SUPFAM" id="SSF53474">
    <property type="entry name" value="alpha/beta-Hydrolases"/>
    <property type="match status" value="1"/>
</dbReference>
<dbReference type="Gene3D" id="3.40.50.1820">
    <property type="entry name" value="alpha/beta hydrolase"/>
    <property type="match status" value="1"/>
</dbReference>
<organism evidence="6 7">
    <name type="scientific">Angustibacter luteus</name>
    <dbReference type="NCBI Taxonomy" id="658456"/>
    <lineage>
        <taxon>Bacteria</taxon>
        <taxon>Bacillati</taxon>
        <taxon>Actinomycetota</taxon>
        <taxon>Actinomycetes</taxon>
        <taxon>Kineosporiales</taxon>
        <taxon>Kineosporiaceae</taxon>
    </lineage>
</organism>
<dbReference type="PANTHER" id="PTHR43248">
    <property type="entry name" value="2-SUCCINYL-6-HYDROXY-2,4-CYCLOHEXADIENE-1-CARBOXYLATE SYNTHASE"/>
    <property type="match status" value="1"/>
</dbReference>
<protein>
    <submittedName>
        <fullName evidence="6">Alpha/beta hydrolase</fullName>
    </submittedName>
</protein>
<dbReference type="EMBL" id="JBHSRD010000003">
    <property type="protein sequence ID" value="MFC6007026.1"/>
    <property type="molecule type" value="Genomic_DNA"/>
</dbReference>
<dbReference type="InterPro" id="IPR013595">
    <property type="entry name" value="Pept_S33_TAP-like_C"/>
</dbReference>
<evidence type="ECO:0000313" key="6">
    <source>
        <dbReference type="EMBL" id="MFC6007026.1"/>
    </source>
</evidence>
<feature type="signal peptide" evidence="4">
    <location>
        <begin position="1"/>
        <end position="27"/>
    </location>
</feature>
<reference evidence="7" key="1">
    <citation type="journal article" date="2019" name="Int. J. Syst. Evol. Microbiol.">
        <title>The Global Catalogue of Microorganisms (GCM) 10K type strain sequencing project: providing services to taxonomists for standard genome sequencing and annotation.</title>
        <authorList>
            <consortium name="The Broad Institute Genomics Platform"/>
            <consortium name="The Broad Institute Genome Sequencing Center for Infectious Disease"/>
            <person name="Wu L."/>
            <person name="Ma J."/>
        </authorList>
    </citation>
    <scope>NUCLEOTIDE SEQUENCE [LARGE SCALE GENOMIC DNA]</scope>
    <source>
        <strain evidence="7">KACC 14249</strain>
    </source>
</reference>
<dbReference type="InterPro" id="IPR051601">
    <property type="entry name" value="Serine_prot/Carboxylest_S33"/>
</dbReference>
<proteinExistence type="inferred from homology"/>
<feature type="chain" id="PRO_5045496661" evidence="4">
    <location>
        <begin position="28"/>
        <end position="511"/>
    </location>
</feature>
<keyword evidence="2 4" id="KW-0732">Signal</keyword>
<feature type="domain" description="Peptidase S33 tripeptidyl aminopeptidase-like C-terminal" evidence="5">
    <location>
        <begin position="410"/>
        <end position="511"/>
    </location>
</feature>
<dbReference type="GO" id="GO:0016787">
    <property type="term" value="F:hydrolase activity"/>
    <property type="evidence" value="ECO:0007669"/>
    <property type="project" value="UniProtKB-KW"/>
</dbReference>
<keyword evidence="3 6" id="KW-0378">Hydrolase</keyword>
<dbReference type="Proteomes" id="UP001596189">
    <property type="component" value="Unassembled WGS sequence"/>
</dbReference>
<evidence type="ECO:0000256" key="1">
    <source>
        <dbReference type="ARBA" id="ARBA00010088"/>
    </source>
</evidence>
<dbReference type="PROSITE" id="PS51257">
    <property type="entry name" value="PROKAR_LIPOPROTEIN"/>
    <property type="match status" value="1"/>
</dbReference>
<evidence type="ECO:0000256" key="2">
    <source>
        <dbReference type="ARBA" id="ARBA00022729"/>
    </source>
</evidence>
<dbReference type="Pfam" id="PF08386">
    <property type="entry name" value="Abhydrolase_4"/>
    <property type="match status" value="1"/>
</dbReference>
<keyword evidence="7" id="KW-1185">Reference proteome</keyword>
<dbReference type="InterPro" id="IPR029058">
    <property type="entry name" value="AB_hydrolase_fold"/>
</dbReference>